<feature type="region of interest" description="Disordered" evidence="1">
    <location>
        <begin position="652"/>
        <end position="671"/>
    </location>
</feature>
<feature type="region of interest" description="Disordered" evidence="1">
    <location>
        <begin position="314"/>
        <end position="386"/>
    </location>
</feature>
<gene>
    <name evidence="2" type="ORF">LTR36_005782</name>
</gene>
<feature type="region of interest" description="Disordered" evidence="1">
    <location>
        <begin position="441"/>
        <end position="471"/>
    </location>
</feature>
<feature type="region of interest" description="Disordered" evidence="1">
    <location>
        <begin position="776"/>
        <end position="806"/>
    </location>
</feature>
<feature type="compositionally biased region" description="Polar residues" evidence="1">
    <location>
        <begin position="558"/>
        <end position="567"/>
    </location>
</feature>
<evidence type="ECO:0000313" key="2">
    <source>
        <dbReference type="EMBL" id="KAK4543232.1"/>
    </source>
</evidence>
<dbReference type="AlphaFoldDB" id="A0AAV9JEN4"/>
<feature type="compositionally biased region" description="Polar residues" evidence="1">
    <location>
        <begin position="322"/>
        <end position="345"/>
    </location>
</feature>
<proteinExistence type="predicted"/>
<evidence type="ECO:0000313" key="3">
    <source>
        <dbReference type="Proteomes" id="UP001324427"/>
    </source>
</evidence>
<feature type="region of interest" description="Disordered" evidence="1">
    <location>
        <begin position="822"/>
        <end position="879"/>
    </location>
</feature>
<keyword evidence="3" id="KW-1185">Reference proteome</keyword>
<reference evidence="2 3" key="1">
    <citation type="submission" date="2021-11" db="EMBL/GenBank/DDBJ databases">
        <title>Black yeast isolated from Biological Soil Crust.</title>
        <authorList>
            <person name="Kurbessoian T."/>
        </authorList>
    </citation>
    <scope>NUCLEOTIDE SEQUENCE [LARGE SCALE GENOMIC DNA]</scope>
    <source>
        <strain evidence="2 3">CCFEE 5522</strain>
    </source>
</reference>
<feature type="compositionally biased region" description="Low complexity" evidence="1">
    <location>
        <begin position="132"/>
        <end position="145"/>
    </location>
</feature>
<feature type="compositionally biased region" description="Polar residues" evidence="1">
    <location>
        <begin position="366"/>
        <end position="381"/>
    </location>
</feature>
<feature type="compositionally biased region" description="Low complexity" evidence="1">
    <location>
        <begin position="177"/>
        <end position="190"/>
    </location>
</feature>
<feature type="compositionally biased region" description="Basic residues" evidence="1">
    <location>
        <begin position="797"/>
        <end position="806"/>
    </location>
</feature>
<feature type="compositionally biased region" description="Low complexity" evidence="1">
    <location>
        <begin position="538"/>
        <end position="549"/>
    </location>
</feature>
<name>A0AAV9JEN4_9PEZI</name>
<evidence type="ECO:0000256" key="1">
    <source>
        <dbReference type="SAM" id="MobiDB-lite"/>
    </source>
</evidence>
<accession>A0AAV9JEN4</accession>
<protein>
    <submittedName>
        <fullName evidence="2">Uncharacterized protein</fullName>
    </submittedName>
</protein>
<dbReference type="Proteomes" id="UP001324427">
    <property type="component" value="Unassembled WGS sequence"/>
</dbReference>
<comment type="caution">
    <text evidence="2">The sequence shown here is derived from an EMBL/GenBank/DDBJ whole genome shotgun (WGS) entry which is preliminary data.</text>
</comment>
<feature type="compositionally biased region" description="Low complexity" evidence="1">
    <location>
        <begin position="1149"/>
        <end position="1166"/>
    </location>
</feature>
<feature type="compositionally biased region" description="Polar residues" evidence="1">
    <location>
        <begin position="33"/>
        <end position="46"/>
    </location>
</feature>
<organism evidence="2 3">
    <name type="scientific">Oleoguttula mirabilis</name>
    <dbReference type="NCBI Taxonomy" id="1507867"/>
    <lineage>
        <taxon>Eukaryota</taxon>
        <taxon>Fungi</taxon>
        <taxon>Dikarya</taxon>
        <taxon>Ascomycota</taxon>
        <taxon>Pezizomycotina</taxon>
        <taxon>Dothideomycetes</taxon>
        <taxon>Dothideomycetidae</taxon>
        <taxon>Mycosphaerellales</taxon>
        <taxon>Teratosphaeriaceae</taxon>
        <taxon>Oleoguttula</taxon>
    </lineage>
</organism>
<feature type="compositionally biased region" description="Low complexity" evidence="1">
    <location>
        <begin position="903"/>
        <end position="914"/>
    </location>
</feature>
<feature type="compositionally biased region" description="Basic and acidic residues" evidence="1">
    <location>
        <begin position="838"/>
        <end position="854"/>
    </location>
</feature>
<feature type="region of interest" description="Disordered" evidence="1">
    <location>
        <begin position="33"/>
        <end position="190"/>
    </location>
</feature>
<feature type="compositionally biased region" description="Low complexity" evidence="1">
    <location>
        <begin position="568"/>
        <end position="580"/>
    </location>
</feature>
<feature type="compositionally biased region" description="Polar residues" evidence="1">
    <location>
        <begin position="96"/>
        <end position="112"/>
    </location>
</feature>
<dbReference type="EMBL" id="JAVFHQ010000034">
    <property type="protein sequence ID" value="KAK4543232.1"/>
    <property type="molecule type" value="Genomic_DNA"/>
</dbReference>
<sequence>MPFVLDHDKYDNAIGGHFVEELPASRPIVSHLKQNSAERQQAMTESEMQEHNMPPTHTAPYHMTPTPEYPRPSVTLEGQSYQEVPRVQAPPPTNPQSPQGTVIQQSPLTQDPSPAFPSPHSNMNQHNPDEQAAPPSDIPAPSSHSTSRRALRSLAPQPSSKMHQTLAPHKQDTHVQSASRVPPSPAASAMAGALGFQPLQPDMRENVQRSMDVRDDQRRLIEARHEPMQAQMQYTQPQMPQYGQMGVVGPSYYPNELVRAGPVMMHTGLEMRQMMQMAAAMQAGNGQHPGMGVYGPSEGYVRYMAEQQARAAQWAQAAQPGPATSQAPAALQSPNPALQSFTHGQPSMAGYDQAMMPRQFAPVCQGPSSPRSQAPTSQSATAEYPVPYGSPVPYGYGAVPQHVYQQYPSEQQSQRSSPAQVNAGMQTGAVHMLPLGFAHKYGLDGMQPPRQPQQGLDQRSAPEPHYNHSIPDYFLLPSTGTPKPSVNGEFTMADQLERQAFDRHRHSHPSALLSYGPAPGPVAPRMLSSTPATRPHSRAGSLRGGAAAESEVHRRGSRSQSRADNVSQQVTAATQATGAAPPGHPIVPTLEIHRQSSIALPRFGAAVLQEAVADQVTGAAPVAQPPAPTLGGGAGEASEIFRQGSVALSQFGAGADSQDASTRDQASVAVPTPQQAVPSLGMYDFVHLFTTHYRNSQSALLSFEAICLNFNRQIISAQQFYIGIYRILYRTRSMQLLETFQQFAPDTWKGKDMAWFHRAIEKECDEQAAVQQSMSGIAGKRQIEEEPGSGRAEKAAKRSVTKMKQPARKSLIVKLPITLDEHASRMPSQKQPPTQIKPKVDEDFKAPADESEKKRTQRKKKIPINGFRAGGQPQGSTSMTAMTATLTGDLTAVNDAHQQRQDSSPLSSLAGSPSQTDPFGGLEAAESNISSQTMQKWKKGLLPATEVPHVGPIYPSRRAVLSRHDKPYIHALCGLGFNHPQDVKGHHLGSGGKTSNCPVIRARNEHSKGTAERDGEWDAHESCKVSNPDLNYTSVLEGFVILDQVSFDKAQRAGDAGRAAKKLRDGAGAESTIGAAEGEGVGGEIDEMVIDGEMLGEDVVMEDVAVTAKPESEKLDDVKRGDGAARDAKAAVMDAIVSAHMAPLLRETPAQPHPKAQKKAAAPAQRKVVKAGSDEPADDATAPTRAAVFGLRARK</sequence>
<feature type="region of interest" description="Disordered" evidence="1">
    <location>
        <begin position="502"/>
        <end position="587"/>
    </location>
</feature>
<feature type="region of interest" description="Disordered" evidence="1">
    <location>
        <begin position="1147"/>
        <end position="1195"/>
    </location>
</feature>
<feature type="region of interest" description="Disordered" evidence="1">
    <location>
        <begin position="896"/>
        <end position="922"/>
    </location>
</feature>